<evidence type="ECO:0000256" key="2">
    <source>
        <dbReference type="ARBA" id="ARBA00022679"/>
    </source>
</evidence>
<dbReference type="Proteomes" id="UP000414233">
    <property type="component" value="Unassembled WGS sequence"/>
</dbReference>
<comment type="catalytic activity">
    <reaction evidence="8">
        <text>L-seryl-[protein] + ATP = 3-O-(5'-adenylyl)-L-seryl-[protein] + diphosphate</text>
        <dbReference type="Rhea" id="RHEA:58120"/>
        <dbReference type="Rhea" id="RHEA-COMP:9863"/>
        <dbReference type="Rhea" id="RHEA-COMP:15073"/>
        <dbReference type="ChEBI" id="CHEBI:29999"/>
        <dbReference type="ChEBI" id="CHEBI:30616"/>
        <dbReference type="ChEBI" id="CHEBI:33019"/>
        <dbReference type="ChEBI" id="CHEBI:142516"/>
        <dbReference type="EC" id="2.7.7.108"/>
    </reaction>
</comment>
<evidence type="ECO:0000256" key="5">
    <source>
        <dbReference type="ARBA" id="ARBA00022741"/>
    </source>
</evidence>
<dbReference type="HAMAP" id="MF_00692">
    <property type="entry name" value="SelO"/>
    <property type="match status" value="1"/>
</dbReference>
<accession>A0A5E4SI60</accession>
<comment type="catalytic activity">
    <reaction evidence="8">
        <text>L-seryl-[protein] + UTP = O-(5'-uridylyl)-L-seryl-[protein] + diphosphate</text>
        <dbReference type="Rhea" id="RHEA:64604"/>
        <dbReference type="Rhea" id="RHEA-COMP:9863"/>
        <dbReference type="Rhea" id="RHEA-COMP:16635"/>
        <dbReference type="ChEBI" id="CHEBI:29999"/>
        <dbReference type="ChEBI" id="CHEBI:33019"/>
        <dbReference type="ChEBI" id="CHEBI:46398"/>
        <dbReference type="ChEBI" id="CHEBI:156051"/>
    </reaction>
</comment>
<comment type="similarity">
    <text evidence="1 8">Belongs to the SELO family.</text>
</comment>
<evidence type="ECO:0000256" key="4">
    <source>
        <dbReference type="ARBA" id="ARBA00022723"/>
    </source>
</evidence>
<dbReference type="EC" id="2.7.7.-" evidence="8"/>
<evidence type="ECO:0000256" key="3">
    <source>
        <dbReference type="ARBA" id="ARBA00022695"/>
    </source>
</evidence>
<evidence type="ECO:0000256" key="6">
    <source>
        <dbReference type="ARBA" id="ARBA00022840"/>
    </source>
</evidence>
<feature type="binding site" evidence="8">
    <location>
        <position position="111"/>
    </location>
    <ligand>
        <name>ATP</name>
        <dbReference type="ChEBI" id="CHEBI:30616"/>
    </ligand>
</feature>
<evidence type="ECO:0000313" key="10">
    <source>
        <dbReference type="Proteomes" id="UP000414233"/>
    </source>
</evidence>
<keyword evidence="3 8" id="KW-0548">Nucleotidyltransferase</keyword>
<feature type="binding site" evidence="8">
    <location>
        <position position="108"/>
    </location>
    <ligand>
        <name>ATP</name>
        <dbReference type="ChEBI" id="CHEBI:30616"/>
    </ligand>
</feature>
<keyword evidence="7 8" id="KW-0460">Magnesium</keyword>
<dbReference type="NCBIfam" id="NF000658">
    <property type="entry name" value="PRK00029.1"/>
    <property type="match status" value="1"/>
</dbReference>
<keyword evidence="2 8" id="KW-0808">Transferase</keyword>
<proteinExistence type="inferred from homology"/>
<feature type="binding site" evidence="8">
    <location>
        <position position="110"/>
    </location>
    <ligand>
        <name>ATP</name>
        <dbReference type="ChEBI" id="CHEBI:30616"/>
    </ligand>
</feature>
<dbReference type="InterPro" id="IPR003846">
    <property type="entry name" value="SelO"/>
</dbReference>
<feature type="binding site" evidence="8">
    <location>
        <position position="279"/>
    </location>
    <ligand>
        <name>ATP</name>
        <dbReference type="ChEBI" id="CHEBI:30616"/>
    </ligand>
</feature>
<feature type="binding site" evidence="8">
    <location>
        <position position="200"/>
    </location>
    <ligand>
        <name>ATP</name>
        <dbReference type="ChEBI" id="CHEBI:30616"/>
    </ligand>
</feature>
<feature type="active site" description="Proton acceptor" evidence="8">
    <location>
        <position position="269"/>
    </location>
</feature>
<keyword evidence="4 8" id="KW-0479">Metal-binding</keyword>
<keyword evidence="10" id="KW-1185">Reference proteome</keyword>
<comment type="catalytic activity">
    <reaction evidence="8">
        <text>L-tyrosyl-[protein] + UTP = O-(5'-uridylyl)-L-tyrosyl-[protein] + diphosphate</text>
        <dbReference type="Rhea" id="RHEA:83887"/>
        <dbReference type="Rhea" id="RHEA-COMP:10136"/>
        <dbReference type="Rhea" id="RHEA-COMP:20238"/>
        <dbReference type="ChEBI" id="CHEBI:33019"/>
        <dbReference type="ChEBI" id="CHEBI:46398"/>
        <dbReference type="ChEBI" id="CHEBI:46858"/>
        <dbReference type="ChEBI" id="CHEBI:90602"/>
    </reaction>
</comment>
<reference evidence="9 10" key="1">
    <citation type="submission" date="2019-08" db="EMBL/GenBank/DDBJ databases">
        <authorList>
            <person name="Peeters C."/>
        </authorList>
    </citation>
    <scope>NUCLEOTIDE SEQUENCE [LARGE SCALE GENOMIC DNA]</scope>
    <source>
        <strain evidence="9 10">LMG 30175</strain>
    </source>
</reference>
<dbReference type="EC" id="2.7.7.108" evidence="8"/>
<keyword evidence="6 8" id="KW-0067">ATP-binding</keyword>
<evidence type="ECO:0000256" key="7">
    <source>
        <dbReference type="ARBA" id="ARBA00022842"/>
    </source>
</evidence>
<comment type="catalytic activity">
    <reaction evidence="8">
        <text>L-histidyl-[protein] + UTP = N(tele)-(5'-uridylyl)-L-histidyl-[protein] + diphosphate</text>
        <dbReference type="Rhea" id="RHEA:83891"/>
        <dbReference type="Rhea" id="RHEA-COMP:9745"/>
        <dbReference type="Rhea" id="RHEA-COMP:20239"/>
        <dbReference type="ChEBI" id="CHEBI:29979"/>
        <dbReference type="ChEBI" id="CHEBI:33019"/>
        <dbReference type="ChEBI" id="CHEBI:46398"/>
        <dbReference type="ChEBI" id="CHEBI:233474"/>
    </reaction>
</comment>
<dbReference type="PANTHER" id="PTHR32057">
    <property type="entry name" value="PROTEIN ADENYLYLTRANSFERASE SELO, MITOCHONDRIAL"/>
    <property type="match status" value="1"/>
</dbReference>
<evidence type="ECO:0000256" key="1">
    <source>
        <dbReference type="ARBA" id="ARBA00009747"/>
    </source>
</evidence>
<feature type="binding site" evidence="8">
    <location>
        <position position="143"/>
    </location>
    <ligand>
        <name>ATP</name>
        <dbReference type="ChEBI" id="CHEBI:30616"/>
    </ligand>
</feature>
<dbReference type="GO" id="GO:0000287">
    <property type="term" value="F:magnesium ion binding"/>
    <property type="evidence" value="ECO:0007669"/>
    <property type="project" value="UniProtKB-UniRule"/>
</dbReference>
<dbReference type="GO" id="GO:0070733">
    <property type="term" value="F:AMPylase activity"/>
    <property type="evidence" value="ECO:0007669"/>
    <property type="project" value="UniProtKB-EC"/>
</dbReference>
<comment type="function">
    <text evidence="8">Nucleotidyltransferase involved in the post-translational modification of proteins. It can catalyze the addition of adenosine monophosphate (AMP) or uridine monophosphate (UMP) to a protein, resulting in modifications known as AMPylation and UMPylation.</text>
</comment>
<protein>
    <recommendedName>
        <fullName evidence="8">Protein nucleotidyltransferase YdiU</fullName>
        <ecNumber evidence="8">2.7.7.-</ecNumber>
    </recommendedName>
    <alternativeName>
        <fullName evidence="8">Protein adenylyltransferase YdiU</fullName>
        <ecNumber evidence="8">2.7.7.108</ecNumber>
    </alternativeName>
    <alternativeName>
        <fullName evidence="8">Protein uridylyltransferase YdiU</fullName>
        <ecNumber evidence="8">2.7.7.-</ecNumber>
    </alternativeName>
</protein>
<feature type="binding site" evidence="8">
    <location>
        <position position="130"/>
    </location>
    <ligand>
        <name>ATP</name>
        <dbReference type="ChEBI" id="CHEBI:30616"/>
    </ligand>
</feature>
<dbReference type="GO" id="GO:0005524">
    <property type="term" value="F:ATP binding"/>
    <property type="evidence" value="ECO:0007669"/>
    <property type="project" value="UniProtKB-UniRule"/>
</dbReference>
<comment type="catalytic activity">
    <reaction evidence="8">
        <text>L-tyrosyl-[protein] + ATP = O-(5'-adenylyl)-L-tyrosyl-[protein] + diphosphate</text>
        <dbReference type="Rhea" id="RHEA:54288"/>
        <dbReference type="Rhea" id="RHEA-COMP:10136"/>
        <dbReference type="Rhea" id="RHEA-COMP:13846"/>
        <dbReference type="ChEBI" id="CHEBI:30616"/>
        <dbReference type="ChEBI" id="CHEBI:33019"/>
        <dbReference type="ChEBI" id="CHEBI:46858"/>
        <dbReference type="ChEBI" id="CHEBI:83624"/>
        <dbReference type="EC" id="2.7.7.108"/>
    </reaction>
</comment>
<dbReference type="GO" id="GO:0030145">
    <property type="term" value="F:manganese ion binding"/>
    <property type="evidence" value="ECO:0007669"/>
    <property type="project" value="UniProtKB-UniRule"/>
</dbReference>
<dbReference type="RefSeq" id="WP_150695648.1">
    <property type="nucleotide sequence ID" value="NZ_CABPRZ010000002.1"/>
</dbReference>
<organism evidence="9 10">
    <name type="scientific">Pandoraea terrae</name>
    <dbReference type="NCBI Taxonomy" id="1537710"/>
    <lineage>
        <taxon>Bacteria</taxon>
        <taxon>Pseudomonadati</taxon>
        <taxon>Pseudomonadota</taxon>
        <taxon>Betaproteobacteria</taxon>
        <taxon>Burkholderiales</taxon>
        <taxon>Burkholderiaceae</taxon>
        <taxon>Pandoraea</taxon>
    </lineage>
</organism>
<feature type="binding site" evidence="8">
    <location>
        <position position="270"/>
    </location>
    <ligand>
        <name>Mg(2+)</name>
        <dbReference type="ChEBI" id="CHEBI:18420"/>
    </ligand>
</feature>
<dbReference type="OrthoDB" id="9776281at2"/>
<dbReference type="PANTHER" id="PTHR32057:SF14">
    <property type="entry name" value="PROTEIN ADENYLYLTRANSFERASE SELO, MITOCHONDRIAL"/>
    <property type="match status" value="1"/>
</dbReference>
<feature type="binding site" evidence="8">
    <location>
        <position position="279"/>
    </location>
    <ligand>
        <name>Mg(2+)</name>
        <dbReference type="ChEBI" id="CHEBI:18420"/>
    </ligand>
</feature>
<feature type="binding site" evidence="8">
    <location>
        <position position="193"/>
    </location>
    <ligand>
        <name>ATP</name>
        <dbReference type="ChEBI" id="CHEBI:30616"/>
    </ligand>
</feature>
<gene>
    <name evidence="8" type="primary">ydiU</name>
    <name evidence="8" type="synonym">selO</name>
    <name evidence="9" type="ORF">PTE30175_00704</name>
</gene>
<dbReference type="EMBL" id="CABPRZ010000002">
    <property type="protein sequence ID" value="VVD73719.1"/>
    <property type="molecule type" value="Genomic_DNA"/>
</dbReference>
<evidence type="ECO:0000256" key="8">
    <source>
        <dbReference type="HAMAP-Rule" id="MF_00692"/>
    </source>
</evidence>
<dbReference type="Pfam" id="PF02696">
    <property type="entry name" value="SelO"/>
    <property type="match status" value="1"/>
</dbReference>
<name>A0A5E4SI60_9BURK</name>
<comment type="catalytic activity">
    <reaction evidence="8">
        <text>L-threonyl-[protein] + ATP = 3-O-(5'-adenylyl)-L-threonyl-[protein] + diphosphate</text>
        <dbReference type="Rhea" id="RHEA:54292"/>
        <dbReference type="Rhea" id="RHEA-COMP:11060"/>
        <dbReference type="Rhea" id="RHEA-COMP:13847"/>
        <dbReference type="ChEBI" id="CHEBI:30013"/>
        <dbReference type="ChEBI" id="CHEBI:30616"/>
        <dbReference type="ChEBI" id="CHEBI:33019"/>
        <dbReference type="ChEBI" id="CHEBI:138113"/>
        <dbReference type="EC" id="2.7.7.108"/>
    </reaction>
</comment>
<evidence type="ECO:0000313" key="9">
    <source>
        <dbReference type="EMBL" id="VVD73719.1"/>
    </source>
</evidence>
<keyword evidence="5 8" id="KW-0547">Nucleotide-binding</keyword>
<feature type="binding site" evidence="8">
    <location>
        <position position="142"/>
    </location>
    <ligand>
        <name>ATP</name>
        <dbReference type="ChEBI" id="CHEBI:30616"/>
    </ligand>
</feature>
<sequence length="510" mass="56338">MPSTAGAPNASGTQLPRAAPPFAPLSLSNRFAQLGEAFFTRLPPQPLPDPYLVGFSPEAAQLVGLPPEAAHDPAFVETFTGNRPLEGGDTLASVYSGHQFGVWAGQLGDGRALLLGEADTAAGHWEIQLKGSGLTPYSRMGDGRAVLRSSIREFLCSEAMFHLGVPTTRALCVTGADAPVRRETIETAAVVTRLSPSFIRFGHFEHFYAAERIDDLQRLADFVIDGHYPQCRDAANPYLSLLAAVCNATADMVAHWQAVGFCHGVMNTDNMSILGLTIDYGPFGFLDGFNANHICNHSDTQGRYAYQAQPNVAYWNLFCLAQALLPLFGEGQAAVEAAQEVLPVYKTRFAGQIDLRMRAKLGLRESHAGDEALINRLFRLMHEGRVDFTRLFRQLAELRMADPSHDAPVRDMFIDRPGFDAWAADYRARLQAEAGSDAERRTAMRRVNPKYVLRNHLAEIAIRHANEKDFSEVETLRRVLMRPYDDQPEFERYADLPPDWAGQLEVSCSS</sequence>
<dbReference type="AlphaFoldDB" id="A0A5E4SI60"/>
<keyword evidence="8" id="KW-0464">Manganese</keyword>
<comment type="cofactor">
    <cofactor evidence="8">
        <name>Mg(2+)</name>
        <dbReference type="ChEBI" id="CHEBI:18420"/>
    </cofactor>
    <cofactor evidence="8">
        <name>Mn(2+)</name>
        <dbReference type="ChEBI" id="CHEBI:29035"/>
    </cofactor>
</comment>